<sequence length="40" mass="4371">MLVFDHYRSSNRYSGGVKQQPSVRIGGLMAGFQGNGREVA</sequence>
<dbReference type="Proteomes" id="UP000003835">
    <property type="component" value="Unassembled WGS sequence"/>
</dbReference>
<protein>
    <submittedName>
        <fullName evidence="1">Uncharacterized protein</fullName>
    </submittedName>
</protein>
<dbReference type="EMBL" id="DS989859">
    <property type="protein sequence ID" value="EDX73219.1"/>
    <property type="molecule type" value="Genomic_DNA"/>
</dbReference>
<keyword evidence="2" id="KW-1185">Reference proteome</keyword>
<dbReference type="HOGENOM" id="CLU_3287902_0_0_3"/>
<proteinExistence type="predicted"/>
<evidence type="ECO:0000313" key="2">
    <source>
        <dbReference type="Proteomes" id="UP000003835"/>
    </source>
</evidence>
<accession>B4VXV6</accession>
<dbReference type="STRING" id="118168.MC7420_4466"/>
<gene>
    <name evidence="1" type="ORF">MC7420_4466</name>
</gene>
<reference evidence="1 2" key="1">
    <citation type="submission" date="2008-07" db="EMBL/GenBank/DDBJ databases">
        <authorList>
            <person name="Tandeau de Marsac N."/>
            <person name="Ferriera S."/>
            <person name="Johnson J."/>
            <person name="Kravitz S."/>
            <person name="Beeson K."/>
            <person name="Sutton G."/>
            <person name="Rogers Y.-H."/>
            <person name="Friedman R."/>
            <person name="Frazier M."/>
            <person name="Venter J.C."/>
        </authorList>
    </citation>
    <scope>NUCLEOTIDE SEQUENCE [LARGE SCALE GENOMIC DNA]</scope>
    <source>
        <strain evidence="1 2">PCC 7420</strain>
    </source>
</reference>
<dbReference type="AlphaFoldDB" id="B4VXV6"/>
<organism evidence="1 2">
    <name type="scientific">Coleofasciculus chthonoplastes PCC 7420</name>
    <dbReference type="NCBI Taxonomy" id="118168"/>
    <lineage>
        <taxon>Bacteria</taxon>
        <taxon>Bacillati</taxon>
        <taxon>Cyanobacteriota</taxon>
        <taxon>Cyanophyceae</taxon>
        <taxon>Coleofasciculales</taxon>
        <taxon>Coleofasciculaceae</taxon>
        <taxon>Coleofasciculus</taxon>
    </lineage>
</organism>
<name>B4VXV6_9CYAN</name>
<evidence type="ECO:0000313" key="1">
    <source>
        <dbReference type="EMBL" id="EDX73219.1"/>
    </source>
</evidence>